<evidence type="ECO:0000256" key="1">
    <source>
        <dbReference type="SAM" id="MobiDB-lite"/>
    </source>
</evidence>
<evidence type="ECO:0000313" key="4">
    <source>
        <dbReference type="Proteomes" id="UP000324996"/>
    </source>
</evidence>
<evidence type="ECO:0000256" key="2">
    <source>
        <dbReference type="SAM" id="Phobius"/>
    </source>
</evidence>
<dbReference type="AlphaFoldDB" id="A0A5A7NEQ0"/>
<feature type="region of interest" description="Disordered" evidence="1">
    <location>
        <begin position="60"/>
        <end position="98"/>
    </location>
</feature>
<feature type="transmembrane region" description="Helical" evidence="2">
    <location>
        <begin position="27"/>
        <end position="49"/>
    </location>
</feature>
<accession>A0A5A7NEQ0</accession>
<sequence length="98" mass="10167">MTPRPLAPDRMQSPVMRGKKAAGRTRIVVGLISAALLGVALLGMVLIAVDQNGADLIMESRAHGSSGPGRKGHRGHPGGLMGKPWAAPRSMKTAPLPN</sequence>
<keyword evidence="2" id="KW-1133">Transmembrane helix</keyword>
<dbReference type="Proteomes" id="UP000324996">
    <property type="component" value="Unassembled WGS sequence"/>
</dbReference>
<comment type="caution">
    <text evidence="3">The sequence shown here is derived from an EMBL/GenBank/DDBJ whole genome shotgun (WGS) entry which is preliminary data.</text>
</comment>
<keyword evidence="2" id="KW-0812">Transmembrane</keyword>
<organism evidence="3 4">
    <name type="scientific">Iodidimonas nitroreducens</name>
    <dbReference type="NCBI Taxonomy" id="1236968"/>
    <lineage>
        <taxon>Bacteria</taxon>
        <taxon>Pseudomonadati</taxon>
        <taxon>Pseudomonadota</taxon>
        <taxon>Alphaproteobacteria</taxon>
        <taxon>Iodidimonadales</taxon>
        <taxon>Iodidimonadaceae</taxon>
        <taxon>Iodidimonas</taxon>
    </lineage>
</organism>
<dbReference type="EMBL" id="BKCN01000024">
    <property type="protein sequence ID" value="GER05426.1"/>
    <property type="molecule type" value="Genomic_DNA"/>
</dbReference>
<reference evidence="3 4" key="1">
    <citation type="submission" date="2019-09" db="EMBL/GenBank/DDBJ databases">
        <title>NBRP : Genome information of microbial organism related human and environment.</title>
        <authorList>
            <person name="Hattori M."/>
            <person name="Oshima K."/>
            <person name="Inaba H."/>
            <person name="Suda W."/>
            <person name="Sakamoto M."/>
            <person name="Iino T."/>
            <person name="Kitahara M."/>
            <person name="Oshida Y."/>
            <person name="Iida T."/>
            <person name="Kudo T."/>
            <person name="Itoh T."/>
            <person name="Ohkuma M."/>
        </authorList>
    </citation>
    <scope>NUCLEOTIDE SEQUENCE [LARGE SCALE GENOMIC DNA]</scope>
    <source>
        <strain evidence="3 4">Q-1</strain>
    </source>
</reference>
<proteinExistence type="predicted"/>
<name>A0A5A7NEQ0_9PROT</name>
<gene>
    <name evidence="3" type="ORF">JCM17846_31080</name>
</gene>
<evidence type="ECO:0000313" key="3">
    <source>
        <dbReference type="EMBL" id="GER05426.1"/>
    </source>
</evidence>
<keyword evidence="4" id="KW-1185">Reference proteome</keyword>
<keyword evidence="2" id="KW-0472">Membrane</keyword>
<protein>
    <submittedName>
        <fullName evidence="3">Uncharacterized protein</fullName>
    </submittedName>
</protein>